<organism evidence="1 2">
    <name type="scientific">Paramecium octaurelia</name>
    <dbReference type="NCBI Taxonomy" id="43137"/>
    <lineage>
        <taxon>Eukaryota</taxon>
        <taxon>Sar</taxon>
        <taxon>Alveolata</taxon>
        <taxon>Ciliophora</taxon>
        <taxon>Intramacronucleata</taxon>
        <taxon>Oligohymenophorea</taxon>
        <taxon>Peniculida</taxon>
        <taxon>Parameciidae</taxon>
        <taxon>Paramecium</taxon>
    </lineage>
</organism>
<protein>
    <submittedName>
        <fullName evidence="1">Uncharacterized protein</fullName>
    </submittedName>
</protein>
<dbReference type="Proteomes" id="UP000683925">
    <property type="component" value="Unassembled WGS sequence"/>
</dbReference>
<dbReference type="OMA" id="QHKLMRM"/>
<accession>A0A8S1TRJ6</accession>
<dbReference type="OrthoDB" id="306378at2759"/>
<comment type="caution">
    <text evidence="1">The sequence shown here is derived from an EMBL/GenBank/DDBJ whole genome shotgun (WGS) entry which is preliminary data.</text>
</comment>
<proteinExistence type="predicted"/>
<sequence>MKKIKKQKNQRSKYNRVNSNERALIIQYIEEYKYSTSHVSLITGHNISTIKAIYSVYKKEGRVQKKEKRDKILYITTQVLLLVVDDTKESCVQLGEEIQKFEAIKEQDKKVGDSKEKMIKELLQNKKCQILCLLPNEQAVSNFTLDMNTIDQQKTLSNEFLNIENNLNLKCSQQQSLKYLRNKQLEIFSSITQIPEMQNNSLYSQLLSKLNVQHKLMRM</sequence>
<name>A0A8S1TRJ6_PAROT</name>
<keyword evidence="2" id="KW-1185">Reference proteome</keyword>
<gene>
    <name evidence="1" type="ORF">POCTA_138.1.T0320179</name>
</gene>
<evidence type="ECO:0000313" key="2">
    <source>
        <dbReference type="Proteomes" id="UP000683925"/>
    </source>
</evidence>
<dbReference type="AlphaFoldDB" id="A0A8S1TRJ6"/>
<reference evidence="1" key="1">
    <citation type="submission" date="2021-01" db="EMBL/GenBank/DDBJ databases">
        <authorList>
            <consortium name="Genoscope - CEA"/>
            <person name="William W."/>
        </authorList>
    </citation>
    <scope>NUCLEOTIDE SEQUENCE</scope>
</reference>
<evidence type="ECO:0000313" key="1">
    <source>
        <dbReference type="EMBL" id="CAD8156551.1"/>
    </source>
</evidence>
<dbReference type="EMBL" id="CAJJDP010000032">
    <property type="protein sequence ID" value="CAD8156551.1"/>
    <property type="molecule type" value="Genomic_DNA"/>
</dbReference>